<evidence type="ECO:0000256" key="1">
    <source>
        <dbReference type="ARBA" id="ARBA00000085"/>
    </source>
</evidence>
<dbReference type="PROSITE" id="PS50885">
    <property type="entry name" value="HAMP"/>
    <property type="match status" value="1"/>
</dbReference>
<dbReference type="SMART" id="SM00388">
    <property type="entry name" value="HisKA"/>
    <property type="match status" value="1"/>
</dbReference>
<dbReference type="GO" id="GO:0000155">
    <property type="term" value="F:phosphorelay sensor kinase activity"/>
    <property type="evidence" value="ECO:0007669"/>
    <property type="project" value="InterPro"/>
</dbReference>
<name>A0A9Q2W2C5_9MICO</name>
<dbReference type="PANTHER" id="PTHR45436">
    <property type="entry name" value="SENSOR HISTIDINE KINASE YKOH"/>
    <property type="match status" value="1"/>
</dbReference>
<dbReference type="Gene3D" id="1.10.287.130">
    <property type="match status" value="1"/>
</dbReference>
<feature type="transmembrane region" description="Helical" evidence="11">
    <location>
        <begin position="68"/>
        <end position="95"/>
    </location>
</feature>
<accession>A0A9Q2W2C5</accession>
<keyword evidence="7 14" id="KW-0418">Kinase</keyword>
<evidence type="ECO:0000256" key="7">
    <source>
        <dbReference type="ARBA" id="ARBA00022777"/>
    </source>
</evidence>
<dbReference type="InterPro" id="IPR036890">
    <property type="entry name" value="HATPase_C_sf"/>
</dbReference>
<keyword evidence="6 11" id="KW-0812">Transmembrane</keyword>
<evidence type="ECO:0000313" key="15">
    <source>
        <dbReference type="Proteomes" id="UP000709437"/>
    </source>
</evidence>
<dbReference type="SUPFAM" id="SSF47384">
    <property type="entry name" value="Homodimeric domain of signal transducing histidine kinase"/>
    <property type="match status" value="1"/>
</dbReference>
<evidence type="ECO:0000259" key="12">
    <source>
        <dbReference type="PROSITE" id="PS50109"/>
    </source>
</evidence>
<dbReference type="CDD" id="cd06225">
    <property type="entry name" value="HAMP"/>
    <property type="match status" value="1"/>
</dbReference>
<evidence type="ECO:0000256" key="3">
    <source>
        <dbReference type="ARBA" id="ARBA00012438"/>
    </source>
</evidence>
<comment type="caution">
    <text evidence="14">The sequence shown here is derived from an EMBL/GenBank/DDBJ whole genome shotgun (WGS) entry which is preliminary data.</text>
</comment>
<dbReference type="InterPro" id="IPR050428">
    <property type="entry name" value="TCS_sensor_his_kinase"/>
</dbReference>
<evidence type="ECO:0000256" key="5">
    <source>
        <dbReference type="ARBA" id="ARBA00022679"/>
    </source>
</evidence>
<dbReference type="SUPFAM" id="SSF55874">
    <property type="entry name" value="ATPase domain of HSP90 chaperone/DNA topoisomerase II/histidine kinase"/>
    <property type="match status" value="1"/>
</dbReference>
<comment type="catalytic activity">
    <reaction evidence="1">
        <text>ATP + protein L-histidine = ADP + protein N-phospho-L-histidine.</text>
        <dbReference type="EC" id="2.7.13.3"/>
    </reaction>
</comment>
<keyword evidence="4" id="KW-0597">Phosphoprotein</keyword>
<evidence type="ECO:0000256" key="8">
    <source>
        <dbReference type="ARBA" id="ARBA00022989"/>
    </source>
</evidence>
<evidence type="ECO:0000259" key="13">
    <source>
        <dbReference type="PROSITE" id="PS50885"/>
    </source>
</evidence>
<feature type="transmembrane region" description="Helical" evidence="11">
    <location>
        <begin position="21"/>
        <end position="48"/>
    </location>
</feature>
<dbReference type="InterPro" id="IPR003660">
    <property type="entry name" value="HAMP_dom"/>
</dbReference>
<dbReference type="InterPro" id="IPR005467">
    <property type="entry name" value="His_kinase_dom"/>
</dbReference>
<dbReference type="InterPro" id="IPR003594">
    <property type="entry name" value="HATPase_dom"/>
</dbReference>
<dbReference type="Pfam" id="PF00512">
    <property type="entry name" value="HisKA"/>
    <property type="match status" value="1"/>
</dbReference>
<dbReference type="Proteomes" id="UP000709437">
    <property type="component" value="Unassembled WGS sequence"/>
</dbReference>
<keyword evidence="8 11" id="KW-1133">Transmembrane helix</keyword>
<evidence type="ECO:0000313" key="14">
    <source>
        <dbReference type="EMBL" id="MBT1540748.1"/>
    </source>
</evidence>
<dbReference type="Pfam" id="PF00672">
    <property type="entry name" value="HAMP"/>
    <property type="match status" value="1"/>
</dbReference>
<keyword evidence="9" id="KW-0902">Two-component regulatory system</keyword>
<dbReference type="InterPro" id="IPR036097">
    <property type="entry name" value="HisK_dim/P_sf"/>
</dbReference>
<feature type="domain" description="HAMP" evidence="13">
    <location>
        <begin position="96"/>
        <end position="149"/>
    </location>
</feature>
<evidence type="ECO:0000256" key="4">
    <source>
        <dbReference type="ARBA" id="ARBA00022553"/>
    </source>
</evidence>
<sequence length="387" mass="41549">MRIAALRRLSIRARLTLTYTALILLTGAVMLAVVFAVLAIVPGYAFTAGPFPYGSTHDVYEITGRDDVLRLFVIVSVPALLVVGGIGGVVSWLVAGRLLRPLRDIITTADRLGAGTLDARVDVSGPPDEIRDVGATLNRMLDRLETAFVSRSRFAANASHELRTPLATMKTMLQVALRAPDGPDRTQTLQRLLVTTDQMIRMTTALLDLARGDEPIDARPVSLRDEVAAALLAVDAERLARRIVVSVQLDDVVVLGNRPLLGQLVGNLIRNAVVHNVSGGSLRVVLDARSSELRVENDGEVIPTDEAHELTEPFRRRHRTRTDGSGHGLGLPLVAMIAAVHGAELTLTARAVGGLTASTRFPDRQPPDPAGPSRSAPRVLGDHPGVR</sequence>
<protein>
    <recommendedName>
        <fullName evidence="3">histidine kinase</fullName>
        <ecNumber evidence="3">2.7.13.3</ecNumber>
    </recommendedName>
</protein>
<dbReference type="AlphaFoldDB" id="A0A9Q2W2C5"/>
<dbReference type="PANTHER" id="PTHR45436:SF5">
    <property type="entry name" value="SENSOR HISTIDINE KINASE TRCS"/>
    <property type="match status" value="1"/>
</dbReference>
<keyword evidence="11" id="KW-0472">Membrane</keyword>
<evidence type="ECO:0000256" key="9">
    <source>
        <dbReference type="ARBA" id="ARBA00023012"/>
    </source>
</evidence>
<dbReference type="InterPro" id="IPR003661">
    <property type="entry name" value="HisK_dim/P_dom"/>
</dbReference>
<dbReference type="SMART" id="SM00387">
    <property type="entry name" value="HATPase_c"/>
    <property type="match status" value="1"/>
</dbReference>
<dbReference type="Pfam" id="PF02518">
    <property type="entry name" value="HATPase_c"/>
    <property type="match status" value="1"/>
</dbReference>
<dbReference type="Gene3D" id="3.30.565.10">
    <property type="entry name" value="Histidine kinase-like ATPase, C-terminal domain"/>
    <property type="match status" value="1"/>
</dbReference>
<dbReference type="EMBL" id="JAHEWX010000002">
    <property type="protein sequence ID" value="MBT1540748.1"/>
    <property type="molecule type" value="Genomic_DNA"/>
</dbReference>
<dbReference type="GO" id="GO:0005886">
    <property type="term" value="C:plasma membrane"/>
    <property type="evidence" value="ECO:0007669"/>
    <property type="project" value="UniProtKB-SubCell"/>
</dbReference>
<evidence type="ECO:0000256" key="11">
    <source>
        <dbReference type="SAM" id="Phobius"/>
    </source>
</evidence>
<organism evidence="14 15">
    <name type="scientific">Curtobacterium flaccumfaciens pv. flaccumfaciens</name>
    <dbReference type="NCBI Taxonomy" id="138532"/>
    <lineage>
        <taxon>Bacteria</taxon>
        <taxon>Bacillati</taxon>
        <taxon>Actinomycetota</taxon>
        <taxon>Actinomycetes</taxon>
        <taxon>Micrococcales</taxon>
        <taxon>Microbacteriaceae</taxon>
        <taxon>Curtobacterium</taxon>
    </lineage>
</organism>
<evidence type="ECO:0000256" key="2">
    <source>
        <dbReference type="ARBA" id="ARBA00004236"/>
    </source>
</evidence>
<dbReference type="CDD" id="cd00082">
    <property type="entry name" value="HisKA"/>
    <property type="match status" value="1"/>
</dbReference>
<dbReference type="RefSeq" id="WP_056068355.1">
    <property type="nucleotide sequence ID" value="NZ_JAHEWX010000002.1"/>
</dbReference>
<proteinExistence type="predicted"/>
<dbReference type="EC" id="2.7.13.3" evidence="3"/>
<evidence type="ECO:0000256" key="6">
    <source>
        <dbReference type="ARBA" id="ARBA00022692"/>
    </source>
</evidence>
<feature type="region of interest" description="Disordered" evidence="10">
    <location>
        <begin position="357"/>
        <end position="387"/>
    </location>
</feature>
<dbReference type="SMART" id="SM00304">
    <property type="entry name" value="HAMP"/>
    <property type="match status" value="1"/>
</dbReference>
<dbReference type="PROSITE" id="PS50109">
    <property type="entry name" value="HIS_KIN"/>
    <property type="match status" value="1"/>
</dbReference>
<reference evidence="14" key="1">
    <citation type="submission" date="2021-05" db="EMBL/GenBank/DDBJ databases">
        <title>Whole genome sequence of Curtobacterium flaccumfaciens pv. flaccumfaciens strain CFBP 3417.</title>
        <authorList>
            <person name="Osdaghi E."/>
            <person name="Taghouti G."/>
            <person name="Portier P."/>
            <person name="Fazliarab A."/>
            <person name="Taghavi S.M."/>
            <person name="Briand M."/>
            <person name="Le-Saux M."/>
            <person name="Jacques M.-A."/>
        </authorList>
    </citation>
    <scope>NUCLEOTIDE SEQUENCE</scope>
    <source>
        <strain evidence="14">CFBP 3417</strain>
    </source>
</reference>
<feature type="domain" description="Histidine kinase" evidence="12">
    <location>
        <begin position="157"/>
        <end position="365"/>
    </location>
</feature>
<dbReference type="Gene3D" id="6.10.340.10">
    <property type="match status" value="1"/>
</dbReference>
<dbReference type="SUPFAM" id="SSF158472">
    <property type="entry name" value="HAMP domain-like"/>
    <property type="match status" value="1"/>
</dbReference>
<gene>
    <name evidence="14" type="ORF">KK103_03160</name>
</gene>
<keyword evidence="5" id="KW-0808">Transferase</keyword>
<evidence type="ECO:0000256" key="10">
    <source>
        <dbReference type="SAM" id="MobiDB-lite"/>
    </source>
</evidence>
<comment type="subcellular location">
    <subcellularLocation>
        <location evidence="2">Cell membrane</location>
    </subcellularLocation>
</comment>